<dbReference type="InterPro" id="IPR029062">
    <property type="entry name" value="Class_I_gatase-like"/>
</dbReference>
<dbReference type="EMBL" id="LBUU01000005">
    <property type="protein sequence ID" value="KKQ70345.1"/>
    <property type="molecule type" value="Genomic_DNA"/>
</dbReference>
<keyword evidence="1" id="KW-0472">Membrane</keyword>
<keyword evidence="1" id="KW-0812">Transmembrane</keyword>
<dbReference type="PANTHER" id="PTHR12969:SF7">
    <property type="entry name" value="INTRAFLAGELLAR TRANSPORT PROTEIN 52 HOMOLOG"/>
    <property type="match status" value="1"/>
</dbReference>
<proteinExistence type="predicted"/>
<dbReference type="SUPFAM" id="SSF52317">
    <property type="entry name" value="Class I glutamine amidotransferase-like"/>
    <property type="match status" value="1"/>
</dbReference>
<keyword evidence="1" id="KW-1133">Transmembrane helix</keyword>
<dbReference type="InterPro" id="IPR019196">
    <property type="entry name" value="ABC_transp_unknown"/>
</dbReference>
<gene>
    <name evidence="4" type="ORF">US91_C0005G0050</name>
</gene>
<dbReference type="PANTHER" id="PTHR12969">
    <property type="entry name" value="NGD5/OSM-6/IFT52"/>
    <property type="match status" value="1"/>
</dbReference>
<dbReference type="InterPro" id="IPR055396">
    <property type="entry name" value="DUF7088"/>
</dbReference>
<dbReference type="Pfam" id="PF23357">
    <property type="entry name" value="DUF7088"/>
    <property type="match status" value="1"/>
</dbReference>
<feature type="transmembrane region" description="Helical" evidence="1">
    <location>
        <begin position="487"/>
        <end position="507"/>
    </location>
</feature>
<protein>
    <submittedName>
        <fullName evidence="4">Uncharacterized protein</fullName>
    </submittedName>
</protein>
<comment type="caution">
    <text evidence="4">The sequence shown here is derived from an EMBL/GenBank/DDBJ whole genome shotgun (WGS) entry which is preliminary data.</text>
</comment>
<dbReference type="Proteomes" id="UP000034022">
    <property type="component" value="Unassembled WGS sequence"/>
</dbReference>
<evidence type="ECO:0000313" key="5">
    <source>
        <dbReference type="Proteomes" id="UP000034022"/>
    </source>
</evidence>
<evidence type="ECO:0000259" key="3">
    <source>
        <dbReference type="Pfam" id="PF23357"/>
    </source>
</evidence>
<evidence type="ECO:0000256" key="1">
    <source>
        <dbReference type="SAM" id="Phobius"/>
    </source>
</evidence>
<feature type="transmembrane region" description="Helical" evidence="1">
    <location>
        <begin position="12"/>
        <end position="33"/>
    </location>
</feature>
<evidence type="ECO:0000313" key="4">
    <source>
        <dbReference type="EMBL" id="KKQ70345.1"/>
    </source>
</evidence>
<accession>A0A0G0K4G6</accession>
<organism evidence="4 5">
    <name type="scientific">Candidatus Falkowbacteria bacterium GW2011_GWE1_38_31</name>
    <dbReference type="NCBI Taxonomy" id="1618638"/>
    <lineage>
        <taxon>Bacteria</taxon>
        <taxon>Candidatus Falkowiibacteriota</taxon>
    </lineage>
</organism>
<evidence type="ECO:0000259" key="2">
    <source>
        <dbReference type="Pfam" id="PF09822"/>
    </source>
</evidence>
<dbReference type="InterPro" id="IPR039975">
    <property type="entry name" value="IFT52"/>
</dbReference>
<feature type="domain" description="ABC-type uncharacterised transport system" evidence="2">
    <location>
        <begin position="183"/>
        <end position="440"/>
    </location>
</feature>
<dbReference type="AlphaFoldDB" id="A0A0G0K4G6"/>
<sequence length="517" mass="57215">MNEKITKKIKKADLSITVILLIGILIVVNFFSYQIFYRWDLTDGKEFSISKASKKTVSELSDVVTVKAYFSENLPSQFIGARQEVKDILDEYQAFSNGKLRVEFIDPANDEALKRELMSIGIPQLTFEVYEKDKTQLVNGYMGIAISFGDKVEAIPAVKQSTGDLEYQLTTAIKKITADQIASIGFLTSHGTTDMESALKLASTELAEIYTISNVQLAEKDPKIPENINTLIIVGPKENFNEDQFKAINKFVAHGGSLLVLFDGVNIGQGLAASENKSNLPELLKKYGVTVNKDLVADTRSGMASFSQGFFTFSSNYSFWPKVTSEGFAKDHSAVSSLENVIFPWASSINIDAGKIDEGEYKALAFTTPKAWLVKSNFDVTPNNANTAKGAQDEYTIAVAVNGLLANAYPESKDDAPDKFSGRLVVVGDSDFVNDNFVRNTPDNLVMFQNLVDSLSLDEDLINIRSKGVSSRPIKELSDSGRVAIRYFNIFGITFVVIVFGLVRYYLRRKSRFADDL</sequence>
<dbReference type="Pfam" id="PF09822">
    <property type="entry name" value="ABC_transp_aux"/>
    <property type="match status" value="1"/>
</dbReference>
<reference evidence="4 5" key="1">
    <citation type="journal article" date="2015" name="Nature">
        <title>rRNA introns, odd ribosomes, and small enigmatic genomes across a large radiation of phyla.</title>
        <authorList>
            <person name="Brown C.T."/>
            <person name="Hug L.A."/>
            <person name="Thomas B.C."/>
            <person name="Sharon I."/>
            <person name="Castelle C.J."/>
            <person name="Singh A."/>
            <person name="Wilkins M.J."/>
            <person name="Williams K.H."/>
            <person name="Banfield J.F."/>
        </authorList>
    </citation>
    <scope>NUCLEOTIDE SEQUENCE [LARGE SCALE GENOMIC DNA]</scope>
</reference>
<name>A0A0G0K4G6_9BACT</name>
<feature type="domain" description="DUF7088" evidence="3">
    <location>
        <begin position="45"/>
        <end position="147"/>
    </location>
</feature>